<proteinExistence type="predicted"/>
<reference evidence="2" key="1">
    <citation type="submission" date="2020-06" db="EMBL/GenBank/DDBJ databases">
        <authorList>
            <person name="Li T."/>
            <person name="Hu X."/>
            <person name="Zhang T."/>
            <person name="Song X."/>
            <person name="Zhang H."/>
            <person name="Dai N."/>
            <person name="Sheng W."/>
            <person name="Hou X."/>
            <person name="Wei L."/>
        </authorList>
    </citation>
    <scope>NUCLEOTIDE SEQUENCE</scope>
    <source>
        <strain evidence="2">KEN1</strain>
        <tissue evidence="2">Leaf</tissue>
    </source>
</reference>
<feature type="region of interest" description="Disordered" evidence="1">
    <location>
        <begin position="33"/>
        <end position="66"/>
    </location>
</feature>
<organism evidence="2">
    <name type="scientific">Sesamum latifolium</name>
    <dbReference type="NCBI Taxonomy" id="2727402"/>
    <lineage>
        <taxon>Eukaryota</taxon>
        <taxon>Viridiplantae</taxon>
        <taxon>Streptophyta</taxon>
        <taxon>Embryophyta</taxon>
        <taxon>Tracheophyta</taxon>
        <taxon>Spermatophyta</taxon>
        <taxon>Magnoliopsida</taxon>
        <taxon>eudicotyledons</taxon>
        <taxon>Gunneridae</taxon>
        <taxon>Pentapetalae</taxon>
        <taxon>asterids</taxon>
        <taxon>lamiids</taxon>
        <taxon>Lamiales</taxon>
        <taxon>Pedaliaceae</taxon>
        <taxon>Sesamum</taxon>
    </lineage>
</organism>
<comment type="caution">
    <text evidence="2">The sequence shown here is derived from an EMBL/GenBank/DDBJ whole genome shotgun (WGS) entry which is preliminary data.</text>
</comment>
<sequence>MMNCRSCSQRTGFRTAGLTVWSGAGTGVDISTTGTGSSLVMPMSPRMGSAGKTVWPDAAGREEFPP</sequence>
<accession>A0AAW2TN91</accession>
<dbReference type="EMBL" id="JACGWN010000014">
    <property type="protein sequence ID" value="KAL0406266.1"/>
    <property type="molecule type" value="Genomic_DNA"/>
</dbReference>
<evidence type="ECO:0000256" key="1">
    <source>
        <dbReference type="SAM" id="MobiDB-lite"/>
    </source>
</evidence>
<protein>
    <submittedName>
        <fullName evidence="2">Uncharacterized protein</fullName>
    </submittedName>
</protein>
<gene>
    <name evidence="2" type="ORF">Slati_3940500</name>
</gene>
<dbReference type="AlphaFoldDB" id="A0AAW2TN91"/>
<evidence type="ECO:0000313" key="2">
    <source>
        <dbReference type="EMBL" id="KAL0406266.1"/>
    </source>
</evidence>
<reference evidence="2" key="2">
    <citation type="journal article" date="2024" name="Plant">
        <title>Genomic evolution and insights into agronomic trait innovations of Sesamum species.</title>
        <authorList>
            <person name="Miao H."/>
            <person name="Wang L."/>
            <person name="Qu L."/>
            <person name="Liu H."/>
            <person name="Sun Y."/>
            <person name="Le M."/>
            <person name="Wang Q."/>
            <person name="Wei S."/>
            <person name="Zheng Y."/>
            <person name="Lin W."/>
            <person name="Duan Y."/>
            <person name="Cao H."/>
            <person name="Xiong S."/>
            <person name="Wang X."/>
            <person name="Wei L."/>
            <person name="Li C."/>
            <person name="Ma Q."/>
            <person name="Ju M."/>
            <person name="Zhao R."/>
            <person name="Li G."/>
            <person name="Mu C."/>
            <person name="Tian Q."/>
            <person name="Mei H."/>
            <person name="Zhang T."/>
            <person name="Gao T."/>
            <person name="Zhang H."/>
        </authorList>
    </citation>
    <scope>NUCLEOTIDE SEQUENCE</scope>
    <source>
        <strain evidence="2">KEN1</strain>
    </source>
</reference>
<name>A0AAW2TN91_9LAMI</name>